<proteinExistence type="predicted"/>
<dbReference type="EMBL" id="KV442082">
    <property type="protein sequence ID" value="OAQ25186.1"/>
    <property type="molecule type" value="Genomic_DNA"/>
</dbReference>
<protein>
    <recommendedName>
        <fullName evidence="3">Helitron helicase-like domain-containing protein</fullName>
    </recommendedName>
</protein>
<organism evidence="1 2">
    <name type="scientific">Linnemannia elongata AG-77</name>
    <dbReference type="NCBI Taxonomy" id="1314771"/>
    <lineage>
        <taxon>Eukaryota</taxon>
        <taxon>Fungi</taxon>
        <taxon>Fungi incertae sedis</taxon>
        <taxon>Mucoromycota</taxon>
        <taxon>Mortierellomycotina</taxon>
        <taxon>Mortierellomycetes</taxon>
        <taxon>Mortierellales</taxon>
        <taxon>Mortierellaceae</taxon>
        <taxon>Linnemannia</taxon>
    </lineage>
</organism>
<keyword evidence="2" id="KW-1185">Reference proteome</keyword>
<dbReference type="AlphaFoldDB" id="A0A197JL08"/>
<evidence type="ECO:0008006" key="3">
    <source>
        <dbReference type="Google" id="ProtNLM"/>
    </source>
</evidence>
<reference evidence="1 2" key="1">
    <citation type="submission" date="2016-05" db="EMBL/GenBank/DDBJ databases">
        <title>Genome sequencing reveals origins of a unique bacterial endosymbiosis in the earliest lineages of terrestrial Fungi.</title>
        <authorList>
            <consortium name="DOE Joint Genome Institute"/>
            <person name="Uehling J."/>
            <person name="Gryganskyi A."/>
            <person name="Hameed K."/>
            <person name="Tschaplinski T."/>
            <person name="Misztal P."/>
            <person name="Wu S."/>
            <person name="Desiro A."/>
            <person name="Vande Pol N."/>
            <person name="Du Z.-Y."/>
            <person name="Zienkiewicz A."/>
            <person name="Zienkiewicz K."/>
            <person name="Morin E."/>
            <person name="Tisserant E."/>
            <person name="Splivallo R."/>
            <person name="Hainaut M."/>
            <person name="Henrissat B."/>
            <person name="Ohm R."/>
            <person name="Kuo A."/>
            <person name="Yan J."/>
            <person name="Lipzen A."/>
            <person name="Nolan M."/>
            <person name="Labutti K."/>
            <person name="Barry K."/>
            <person name="Goldstein A."/>
            <person name="Labbe J."/>
            <person name="Schadt C."/>
            <person name="Tuskan G."/>
            <person name="Grigoriev I."/>
            <person name="Martin F."/>
            <person name="Vilgalys R."/>
            <person name="Bonito G."/>
        </authorList>
    </citation>
    <scope>NUCLEOTIDE SEQUENCE [LARGE SCALE GENOMIC DNA]</scope>
    <source>
        <strain evidence="1 2">AG-77</strain>
    </source>
</reference>
<gene>
    <name evidence="1" type="ORF">K457DRAFT_81082</name>
</gene>
<feature type="non-terminal residue" evidence="1">
    <location>
        <position position="1"/>
    </location>
</feature>
<name>A0A197JL08_9FUNG</name>
<evidence type="ECO:0000313" key="1">
    <source>
        <dbReference type="EMBL" id="OAQ25186.1"/>
    </source>
</evidence>
<dbReference type="Proteomes" id="UP000078512">
    <property type="component" value="Unassembled WGS sequence"/>
</dbReference>
<evidence type="ECO:0000313" key="2">
    <source>
        <dbReference type="Proteomes" id="UP000078512"/>
    </source>
</evidence>
<accession>A0A197JL08</accession>
<sequence>GGIVASCHVLELQDRGTPHIHYCLWTNDNIDTMIENGVVWTAAVVPCPILQISELDHDSSNTPVPLVLCFQGWSPWMSI</sequence>